<proteinExistence type="predicted"/>
<reference evidence="3" key="2">
    <citation type="journal article" date="2017" name="Nat. Plants">
        <title>The Aegilops tauschii genome reveals multiple impacts of transposons.</title>
        <authorList>
            <person name="Zhao G."/>
            <person name="Zou C."/>
            <person name="Li K."/>
            <person name="Wang K."/>
            <person name="Li T."/>
            <person name="Gao L."/>
            <person name="Zhang X."/>
            <person name="Wang H."/>
            <person name="Yang Z."/>
            <person name="Liu X."/>
            <person name="Jiang W."/>
            <person name="Mao L."/>
            <person name="Kong X."/>
            <person name="Jiao Y."/>
            <person name="Jia J."/>
        </authorList>
    </citation>
    <scope>NUCLEOTIDE SEQUENCE [LARGE SCALE GENOMIC DNA]</scope>
    <source>
        <strain evidence="3">cv. AL8/78</strain>
    </source>
</reference>
<sequence length="64" mass="7137">MIIYKVKGRSILLLFFLLAGRSPSADQEFLILCGIYGVFVFGLLFLLSLCSHGKNKLIEALPFT</sequence>
<reference evidence="2" key="5">
    <citation type="journal article" date="2021" name="G3 (Bethesda)">
        <title>Aegilops tauschii genome assembly Aet v5.0 features greater sequence contiguity and improved annotation.</title>
        <authorList>
            <person name="Wang L."/>
            <person name="Zhu T."/>
            <person name="Rodriguez J.C."/>
            <person name="Deal K.R."/>
            <person name="Dubcovsky J."/>
            <person name="McGuire P.E."/>
            <person name="Lux T."/>
            <person name="Spannagl M."/>
            <person name="Mayer K.F.X."/>
            <person name="Baldrich P."/>
            <person name="Meyers B.C."/>
            <person name="Huo N."/>
            <person name="Gu Y.Q."/>
            <person name="Zhou H."/>
            <person name="Devos K.M."/>
            <person name="Bennetzen J.L."/>
            <person name="Unver T."/>
            <person name="Budak H."/>
            <person name="Gulick P.J."/>
            <person name="Galiba G."/>
            <person name="Kalapos B."/>
            <person name="Nelson D.R."/>
            <person name="Li P."/>
            <person name="You F.M."/>
            <person name="Luo M.C."/>
            <person name="Dvorak J."/>
        </authorList>
    </citation>
    <scope>NUCLEOTIDE SEQUENCE [LARGE SCALE GENOMIC DNA]</scope>
    <source>
        <strain evidence="2">cv. AL8/78</strain>
    </source>
</reference>
<reference evidence="2" key="4">
    <citation type="submission" date="2019-03" db="UniProtKB">
        <authorList>
            <consortium name="EnsemblPlants"/>
        </authorList>
    </citation>
    <scope>IDENTIFICATION</scope>
</reference>
<organism evidence="2 3">
    <name type="scientific">Aegilops tauschii subsp. strangulata</name>
    <name type="common">Goatgrass</name>
    <dbReference type="NCBI Taxonomy" id="200361"/>
    <lineage>
        <taxon>Eukaryota</taxon>
        <taxon>Viridiplantae</taxon>
        <taxon>Streptophyta</taxon>
        <taxon>Embryophyta</taxon>
        <taxon>Tracheophyta</taxon>
        <taxon>Spermatophyta</taxon>
        <taxon>Magnoliopsida</taxon>
        <taxon>Liliopsida</taxon>
        <taxon>Poales</taxon>
        <taxon>Poaceae</taxon>
        <taxon>BOP clade</taxon>
        <taxon>Pooideae</taxon>
        <taxon>Triticodae</taxon>
        <taxon>Triticeae</taxon>
        <taxon>Triticinae</taxon>
        <taxon>Aegilops</taxon>
    </lineage>
</organism>
<keyword evidence="1" id="KW-0472">Membrane</keyword>
<keyword evidence="1" id="KW-0812">Transmembrane</keyword>
<dbReference type="Gramene" id="AET5Gv20438600.4">
    <property type="protein sequence ID" value="AET5Gv20438600.4"/>
    <property type="gene ID" value="AET5Gv20438600"/>
</dbReference>
<evidence type="ECO:0000313" key="2">
    <source>
        <dbReference type="EnsemblPlants" id="AET5Gv20438600.4"/>
    </source>
</evidence>
<feature type="transmembrane region" description="Helical" evidence="1">
    <location>
        <begin position="34"/>
        <end position="51"/>
    </location>
</feature>
<evidence type="ECO:0000313" key="3">
    <source>
        <dbReference type="Proteomes" id="UP000015105"/>
    </source>
</evidence>
<reference evidence="3" key="1">
    <citation type="journal article" date="2014" name="Science">
        <title>Ancient hybridizations among the ancestral genomes of bread wheat.</title>
        <authorList>
            <consortium name="International Wheat Genome Sequencing Consortium,"/>
            <person name="Marcussen T."/>
            <person name="Sandve S.R."/>
            <person name="Heier L."/>
            <person name="Spannagl M."/>
            <person name="Pfeifer M."/>
            <person name="Jakobsen K.S."/>
            <person name="Wulff B.B."/>
            <person name="Steuernagel B."/>
            <person name="Mayer K.F."/>
            <person name="Olsen O.A."/>
        </authorList>
    </citation>
    <scope>NUCLEOTIDE SEQUENCE [LARGE SCALE GENOMIC DNA]</scope>
    <source>
        <strain evidence="3">cv. AL8/78</strain>
    </source>
</reference>
<protein>
    <submittedName>
        <fullName evidence="2">Uncharacterized protein</fullName>
    </submittedName>
</protein>
<dbReference type="AlphaFoldDB" id="A0A453KKA7"/>
<dbReference type="Proteomes" id="UP000015105">
    <property type="component" value="Chromosome 5D"/>
</dbReference>
<dbReference type="EnsemblPlants" id="AET5Gv20438600.4">
    <property type="protein sequence ID" value="AET5Gv20438600.4"/>
    <property type="gene ID" value="AET5Gv20438600"/>
</dbReference>
<keyword evidence="1" id="KW-1133">Transmembrane helix</keyword>
<name>A0A453KKA7_AEGTS</name>
<keyword evidence="3" id="KW-1185">Reference proteome</keyword>
<reference evidence="2" key="3">
    <citation type="journal article" date="2017" name="Nature">
        <title>Genome sequence of the progenitor of the wheat D genome Aegilops tauschii.</title>
        <authorList>
            <person name="Luo M.C."/>
            <person name="Gu Y.Q."/>
            <person name="Puiu D."/>
            <person name="Wang H."/>
            <person name="Twardziok S.O."/>
            <person name="Deal K.R."/>
            <person name="Huo N."/>
            <person name="Zhu T."/>
            <person name="Wang L."/>
            <person name="Wang Y."/>
            <person name="McGuire P.E."/>
            <person name="Liu S."/>
            <person name="Long H."/>
            <person name="Ramasamy R.K."/>
            <person name="Rodriguez J.C."/>
            <person name="Van S.L."/>
            <person name="Yuan L."/>
            <person name="Wang Z."/>
            <person name="Xia Z."/>
            <person name="Xiao L."/>
            <person name="Anderson O.D."/>
            <person name="Ouyang S."/>
            <person name="Liang Y."/>
            <person name="Zimin A.V."/>
            <person name="Pertea G."/>
            <person name="Qi P."/>
            <person name="Bennetzen J.L."/>
            <person name="Dai X."/>
            <person name="Dawson M.W."/>
            <person name="Muller H.G."/>
            <person name="Kugler K."/>
            <person name="Rivarola-Duarte L."/>
            <person name="Spannagl M."/>
            <person name="Mayer K.F.X."/>
            <person name="Lu F.H."/>
            <person name="Bevan M.W."/>
            <person name="Leroy P."/>
            <person name="Li P."/>
            <person name="You F.M."/>
            <person name="Sun Q."/>
            <person name="Liu Z."/>
            <person name="Lyons E."/>
            <person name="Wicker T."/>
            <person name="Salzberg S.L."/>
            <person name="Devos K.M."/>
            <person name="Dvorak J."/>
        </authorList>
    </citation>
    <scope>NUCLEOTIDE SEQUENCE [LARGE SCALE GENOMIC DNA]</scope>
    <source>
        <strain evidence="2">cv. AL8/78</strain>
    </source>
</reference>
<accession>A0A453KKA7</accession>
<evidence type="ECO:0000256" key="1">
    <source>
        <dbReference type="SAM" id="Phobius"/>
    </source>
</evidence>